<dbReference type="InterPro" id="IPR024079">
    <property type="entry name" value="MetalloPept_cat_dom_sf"/>
</dbReference>
<dbReference type="PROSITE" id="PS51885">
    <property type="entry name" value="NEPRILYSIN"/>
    <property type="match status" value="1"/>
</dbReference>
<reference evidence="2" key="1">
    <citation type="journal article" date="2020" name="Cell">
        <title>Large-Scale Comparative Analyses of Tick Genomes Elucidate Their Genetic Diversity and Vector Capacities.</title>
        <authorList>
            <consortium name="Tick Genome and Microbiome Consortium (TIGMIC)"/>
            <person name="Jia N."/>
            <person name="Wang J."/>
            <person name="Shi W."/>
            <person name="Du L."/>
            <person name="Sun Y."/>
            <person name="Zhan W."/>
            <person name="Jiang J.F."/>
            <person name="Wang Q."/>
            <person name="Zhang B."/>
            <person name="Ji P."/>
            <person name="Bell-Sakyi L."/>
            <person name="Cui X.M."/>
            <person name="Yuan T.T."/>
            <person name="Jiang B.G."/>
            <person name="Yang W.F."/>
            <person name="Lam T.T."/>
            <person name="Chang Q.C."/>
            <person name="Ding S.J."/>
            <person name="Wang X.J."/>
            <person name="Zhu J.G."/>
            <person name="Ruan X.D."/>
            <person name="Zhao L."/>
            <person name="Wei J.T."/>
            <person name="Ye R.Z."/>
            <person name="Que T.C."/>
            <person name="Du C.H."/>
            <person name="Zhou Y.H."/>
            <person name="Cheng J.X."/>
            <person name="Dai P.F."/>
            <person name="Guo W.B."/>
            <person name="Han X.H."/>
            <person name="Huang E.J."/>
            <person name="Li L.F."/>
            <person name="Wei W."/>
            <person name="Gao Y.C."/>
            <person name="Liu J.Z."/>
            <person name="Shao H.Z."/>
            <person name="Wang X."/>
            <person name="Wang C.C."/>
            <person name="Yang T.C."/>
            <person name="Huo Q.B."/>
            <person name="Li W."/>
            <person name="Chen H.Y."/>
            <person name="Chen S.E."/>
            <person name="Zhou L.G."/>
            <person name="Ni X.B."/>
            <person name="Tian J.H."/>
            <person name="Sheng Y."/>
            <person name="Liu T."/>
            <person name="Pan Y.S."/>
            <person name="Xia L.Y."/>
            <person name="Li J."/>
            <person name="Zhao F."/>
            <person name="Cao W.C."/>
        </authorList>
    </citation>
    <scope>NUCLEOTIDE SEQUENCE</scope>
    <source>
        <strain evidence="2">Rmic-2018</strain>
    </source>
</reference>
<dbReference type="Pfam" id="PF01431">
    <property type="entry name" value="Peptidase_M13"/>
    <property type="match status" value="1"/>
</dbReference>
<reference evidence="2" key="2">
    <citation type="submission" date="2021-09" db="EMBL/GenBank/DDBJ databases">
        <authorList>
            <person name="Jia N."/>
            <person name="Wang J."/>
            <person name="Shi W."/>
            <person name="Du L."/>
            <person name="Sun Y."/>
            <person name="Zhan W."/>
            <person name="Jiang J."/>
            <person name="Wang Q."/>
            <person name="Zhang B."/>
            <person name="Ji P."/>
            <person name="Sakyi L.B."/>
            <person name="Cui X."/>
            <person name="Yuan T."/>
            <person name="Jiang B."/>
            <person name="Yang W."/>
            <person name="Lam T.T.-Y."/>
            <person name="Chang Q."/>
            <person name="Ding S."/>
            <person name="Wang X."/>
            <person name="Zhu J."/>
            <person name="Ruan X."/>
            <person name="Zhao L."/>
            <person name="Wei J."/>
            <person name="Que T."/>
            <person name="Du C."/>
            <person name="Cheng J."/>
            <person name="Dai P."/>
            <person name="Han X."/>
            <person name="Huang E."/>
            <person name="Gao Y."/>
            <person name="Liu J."/>
            <person name="Shao H."/>
            <person name="Ye R."/>
            <person name="Li L."/>
            <person name="Wei W."/>
            <person name="Wang X."/>
            <person name="Wang C."/>
            <person name="Huo Q."/>
            <person name="Li W."/>
            <person name="Guo W."/>
            <person name="Chen H."/>
            <person name="Chen S."/>
            <person name="Zhou L."/>
            <person name="Zhou L."/>
            <person name="Ni X."/>
            <person name="Tian J."/>
            <person name="Zhou Y."/>
            <person name="Sheng Y."/>
            <person name="Liu T."/>
            <person name="Pan Y."/>
            <person name="Xia L."/>
            <person name="Li J."/>
            <person name="Zhao F."/>
            <person name="Cao W."/>
        </authorList>
    </citation>
    <scope>NUCLEOTIDE SEQUENCE</scope>
    <source>
        <strain evidence="2">Rmic-2018</strain>
        <tissue evidence="2">Larvae</tissue>
    </source>
</reference>
<dbReference type="SUPFAM" id="SSF55486">
    <property type="entry name" value="Metalloproteases ('zincins'), catalytic domain"/>
    <property type="match status" value="1"/>
</dbReference>
<evidence type="ECO:0000313" key="2">
    <source>
        <dbReference type="EMBL" id="KAH7958181.1"/>
    </source>
</evidence>
<proteinExistence type="predicted"/>
<dbReference type="PANTHER" id="PTHR11733">
    <property type="entry name" value="ZINC METALLOPROTEASE FAMILY M13 NEPRILYSIN-RELATED"/>
    <property type="match status" value="1"/>
</dbReference>
<evidence type="ECO:0000259" key="1">
    <source>
        <dbReference type="Pfam" id="PF01431"/>
    </source>
</evidence>
<dbReference type="Gene3D" id="3.40.390.10">
    <property type="entry name" value="Collagenase (Catalytic Domain)"/>
    <property type="match status" value="1"/>
</dbReference>
<dbReference type="PANTHER" id="PTHR11733:SF241">
    <property type="entry name" value="GH26575P-RELATED"/>
    <property type="match status" value="1"/>
</dbReference>
<gene>
    <name evidence="2" type="ORF">HPB51_027834</name>
</gene>
<dbReference type="GO" id="GO:0004222">
    <property type="term" value="F:metalloendopeptidase activity"/>
    <property type="evidence" value="ECO:0007669"/>
    <property type="project" value="InterPro"/>
</dbReference>
<comment type="caution">
    <text evidence="2">The sequence shown here is derived from an EMBL/GenBank/DDBJ whole genome shotgun (WGS) entry which is preliminary data.</text>
</comment>
<accession>A0A9J6CZ69</accession>
<dbReference type="InterPro" id="IPR018497">
    <property type="entry name" value="Peptidase_M13_C"/>
</dbReference>
<protein>
    <recommendedName>
        <fullName evidence="1">Peptidase M13 C-terminal domain-containing protein</fullName>
    </recommendedName>
</protein>
<name>A0A9J6CZ69_RHIMP</name>
<keyword evidence="3" id="KW-1185">Reference proteome</keyword>
<dbReference type="EMBL" id="JABSTU010004431">
    <property type="protein sequence ID" value="KAH7958181.1"/>
    <property type="molecule type" value="Genomic_DNA"/>
</dbReference>
<dbReference type="VEuPathDB" id="VectorBase:LOC119181671"/>
<dbReference type="InterPro" id="IPR000718">
    <property type="entry name" value="Peptidase_M13"/>
</dbReference>
<dbReference type="Proteomes" id="UP000821866">
    <property type="component" value="Unassembled WGS sequence"/>
</dbReference>
<evidence type="ECO:0000313" key="3">
    <source>
        <dbReference type="Proteomes" id="UP000821866"/>
    </source>
</evidence>
<dbReference type="AlphaFoldDB" id="A0A9J6CZ69"/>
<dbReference type="GO" id="GO:0005886">
    <property type="term" value="C:plasma membrane"/>
    <property type="evidence" value="ECO:0007669"/>
    <property type="project" value="TreeGrafter"/>
</dbReference>
<dbReference type="GO" id="GO:0016485">
    <property type="term" value="P:protein processing"/>
    <property type="evidence" value="ECO:0007669"/>
    <property type="project" value="TreeGrafter"/>
</dbReference>
<feature type="domain" description="Peptidase M13 C-terminal" evidence="1">
    <location>
        <begin position="12"/>
        <end position="80"/>
    </location>
</feature>
<sequence length="215" mass="24216">MVGDTCSGSHSATDRLFFYEFARSRCEAYVDAYSHLRTHKGTRSPAPFFVNGPLRNTRGFSKAFRCPRASGMHPKRICSIGCDGMMSTHHHVCSVRRETDQVFFVWNFWASKDCLQTAEERLGGSVADWYQVKKRIHYVAVGIHHSGDKGQMLHCSLVSRFVDKQRQLLSAQEFTDVLATLLSKNIFYDGSALRPATAHILCNLGIIACCFDNVN</sequence>
<organism evidence="2 3">
    <name type="scientific">Rhipicephalus microplus</name>
    <name type="common">Cattle tick</name>
    <name type="synonym">Boophilus microplus</name>
    <dbReference type="NCBI Taxonomy" id="6941"/>
    <lineage>
        <taxon>Eukaryota</taxon>
        <taxon>Metazoa</taxon>
        <taxon>Ecdysozoa</taxon>
        <taxon>Arthropoda</taxon>
        <taxon>Chelicerata</taxon>
        <taxon>Arachnida</taxon>
        <taxon>Acari</taxon>
        <taxon>Parasitiformes</taxon>
        <taxon>Ixodida</taxon>
        <taxon>Ixodoidea</taxon>
        <taxon>Ixodidae</taxon>
        <taxon>Rhipicephalinae</taxon>
        <taxon>Rhipicephalus</taxon>
        <taxon>Boophilus</taxon>
    </lineage>
</organism>